<evidence type="ECO:0000256" key="1">
    <source>
        <dbReference type="SAM" id="SignalP"/>
    </source>
</evidence>
<proteinExistence type="predicted"/>
<reference evidence="2" key="2">
    <citation type="submission" date="2025-09" db="UniProtKB">
        <authorList>
            <consortium name="Ensembl"/>
        </authorList>
    </citation>
    <scope>IDENTIFICATION</scope>
</reference>
<accession>A0A3Q3AF84</accession>
<feature type="signal peptide" evidence="1">
    <location>
        <begin position="1"/>
        <end position="25"/>
    </location>
</feature>
<evidence type="ECO:0008006" key="4">
    <source>
        <dbReference type="Google" id="ProtNLM"/>
    </source>
</evidence>
<reference evidence="2" key="1">
    <citation type="submission" date="2025-08" db="UniProtKB">
        <authorList>
            <consortium name="Ensembl"/>
        </authorList>
    </citation>
    <scope>IDENTIFICATION</scope>
</reference>
<evidence type="ECO:0000313" key="3">
    <source>
        <dbReference type="Proteomes" id="UP000264800"/>
    </source>
</evidence>
<keyword evidence="3" id="KW-1185">Reference proteome</keyword>
<keyword evidence="1" id="KW-0732">Signal</keyword>
<dbReference type="Ensembl" id="ENSKMAT00000015118.1">
    <property type="protein sequence ID" value="ENSKMAP00000014901.1"/>
    <property type="gene ID" value="ENSKMAG00000011159.1"/>
</dbReference>
<dbReference type="Proteomes" id="UP000264800">
    <property type="component" value="Unplaced"/>
</dbReference>
<name>A0A3Q3AF84_KRYMA</name>
<dbReference type="AlphaFoldDB" id="A0A3Q3AF84"/>
<protein>
    <recommendedName>
        <fullName evidence="4">Secreted protein</fullName>
    </recommendedName>
</protein>
<evidence type="ECO:0000313" key="2">
    <source>
        <dbReference type="Ensembl" id="ENSKMAP00000014901.1"/>
    </source>
</evidence>
<organism evidence="2 3">
    <name type="scientific">Kryptolebias marmoratus</name>
    <name type="common">Mangrove killifish</name>
    <name type="synonym">Rivulus marmoratus</name>
    <dbReference type="NCBI Taxonomy" id="37003"/>
    <lineage>
        <taxon>Eukaryota</taxon>
        <taxon>Metazoa</taxon>
        <taxon>Chordata</taxon>
        <taxon>Craniata</taxon>
        <taxon>Vertebrata</taxon>
        <taxon>Euteleostomi</taxon>
        <taxon>Actinopterygii</taxon>
        <taxon>Neopterygii</taxon>
        <taxon>Teleostei</taxon>
        <taxon>Neoteleostei</taxon>
        <taxon>Acanthomorphata</taxon>
        <taxon>Ovalentaria</taxon>
        <taxon>Atherinomorphae</taxon>
        <taxon>Cyprinodontiformes</taxon>
        <taxon>Rivulidae</taxon>
        <taxon>Kryptolebias</taxon>
    </lineage>
</organism>
<feature type="chain" id="PRO_5018532384" description="Secreted protein" evidence="1">
    <location>
        <begin position="26"/>
        <end position="178"/>
    </location>
</feature>
<sequence>MSIIYHSWMLTLVCMFCFLQGPAVAGLMKVEPRLQWSRECMSVRDRTCIKCRLTALSSPAVTPTPTHTPSFPAEQVCKWSSRMNYVIQSFVLLRAKSMEQPAFRRGLCRTLRRDVSDSDPDRARRGFLPPHRPSNCCRRPDETKFEMEGRHLRSFYNQKMLHKPQRDCKFCACLLRLG</sequence>